<name>A0A371FHB8_MUCPR</name>
<dbReference type="EMBL" id="QJKJ01009114">
    <property type="protein sequence ID" value="RDX77682.1"/>
    <property type="molecule type" value="Genomic_DNA"/>
</dbReference>
<keyword evidence="2" id="KW-1185">Reference proteome</keyword>
<feature type="non-terminal residue" evidence="1">
    <location>
        <position position="1"/>
    </location>
</feature>
<dbReference type="Proteomes" id="UP000257109">
    <property type="component" value="Unassembled WGS sequence"/>
</dbReference>
<organism evidence="1 2">
    <name type="scientific">Mucuna pruriens</name>
    <name type="common">Velvet bean</name>
    <name type="synonym">Dolichos pruriens</name>
    <dbReference type="NCBI Taxonomy" id="157652"/>
    <lineage>
        <taxon>Eukaryota</taxon>
        <taxon>Viridiplantae</taxon>
        <taxon>Streptophyta</taxon>
        <taxon>Embryophyta</taxon>
        <taxon>Tracheophyta</taxon>
        <taxon>Spermatophyta</taxon>
        <taxon>Magnoliopsida</taxon>
        <taxon>eudicotyledons</taxon>
        <taxon>Gunneridae</taxon>
        <taxon>Pentapetalae</taxon>
        <taxon>rosids</taxon>
        <taxon>fabids</taxon>
        <taxon>Fabales</taxon>
        <taxon>Fabaceae</taxon>
        <taxon>Papilionoideae</taxon>
        <taxon>50 kb inversion clade</taxon>
        <taxon>NPAAA clade</taxon>
        <taxon>indigoferoid/millettioid clade</taxon>
        <taxon>Phaseoleae</taxon>
        <taxon>Mucuna</taxon>
    </lineage>
</organism>
<sequence length="100" mass="11263">MVKYIKGTYLLLSPKLCSKGIASAKSNMSPASVTPVSIPLRHNENPSSAHRSYRRQYMLSHHDLSRRGAWISSNSSLIGIDYFMKWIEVEPLANITTQKV</sequence>
<reference evidence="1" key="1">
    <citation type="submission" date="2018-05" db="EMBL/GenBank/DDBJ databases">
        <title>Draft genome of Mucuna pruriens seed.</title>
        <authorList>
            <person name="Nnadi N.E."/>
            <person name="Vos R."/>
            <person name="Hasami M.H."/>
            <person name="Devisetty U.K."/>
            <person name="Aguiy J.C."/>
        </authorList>
    </citation>
    <scope>NUCLEOTIDE SEQUENCE [LARGE SCALE GENOMIC DNA]</scope>
    <source>
        <strain evidence="1">JCA_2017</strain>
    </source>
</reference>
<evidence type="ECO:0000313" key="1">
    <source>
        <dbReference type="EMBL" id="RDX77682.1"/>
    </source>
</evidence>
<comment type="caution">
    <text evidence="1">The sequence shown here is derived from an EMBL/GenBank/DDBJ whole genome shotgun (WGS) entry which is preliminary data.</text>
</comment>
<protein>
    <submittedName>
        <fullName evidence="1">Uncharacterized protein</fullName>
    </submittedName>
</protein>
<dbReference type="AlphaFoldDB" id="A0A371FHB8"/>
<evidence type="ECO:0000313" key="2">
    <source>
        <dbReference type="Proteomes" id="UP000257109"/>
    </source>
</evidence>
<gene>
    <name evidence="1" type="ORF">CR513_42159</name>
</gene>
<accession>A0A371FHB8</accession>
<proteinExistence type="predicted"/>